<reference evidence="10" key="2">
    <citation type="submission" date="2020-11" db="EMBL/GenBank/DDBJ databases">
        <authorList>
            <person name="McCartney M.A."/>
            <person name="Auch B."/>
            <person name="Kono T."/>
            <person name="Mallez S."/>
            <person name="Becker A."/>
            <person name="Gohl D.M."/>
            <person name="Silverstein K.A.T."/>
            <person name="Koren S."/>
            <person name="Bechman K.B."/>
            <person name="Herman A."/>
            <person name="Abrahante J.E."/>
            <person name="Garbe J."/>
        </authorList>
    </citation>
    <scope>NUCLEOTIDE SEQUENCE</scope>
    <source>
        <strain evidence="10">Duluth1</strain>
        <tissue evidence="10">Whole animal</tissue>
    </source>
</reference>
<evidence type="ECO:0000256" key="8">
    <source>
        <dbReference type="SAM" id="Phobius"/>
    </source>
</evidence>
<dbReference type="PANTHER" id="PTHR45951:SF7">
    <property type="entry name" value="SSD DOMAIN-CONTAINING PROTEIN"/>
    <property type="match status" value="1"/>
</dbReference>
<dbReference type="GO" id="GO:0022857">
    <property type="term" value="F:transmembrane transporter activity"/>
    <property type="evidence" value="ECO:0007669"/>
    <property type="project" value="TreeGrafter"/>
</dbReference>
<feature type="transmembrane region" description="Helical" evidence="8">
    <location>
        <begin position="374"/>
        <end position="397"/>
    </location>
</feature>
<dbReference type="EMBL" id="JAIWYP010000003">
    <property type="protein sequence ID" value="KAH3854522.1"/>
    <property type="molecule type" value="Genomic_DNA"/>
</dbReference>
<keyword evidence="3 8" id="KW-1133">Transmembrane helix</keyword>
<keyword evidence="4 8" id="KW-0472">Membrane</keyword>
<feature type="non-terminal residue" evidence="10">
    <location>
        <position position="1014"/>
    </location>
</feature>
<name>A0A9D4R5D1_DREPO</name>
<feature type="region of interest" description="Disordered" evidence="7">
    <location>
        <begin position="560"/>
        <end position="631"/>
    </location>
</feature>
<proteinExistence type="inferred from homology"/>
<dbReference type="InterPro" id="IPR053958">
    <property type="entry name" value="HMGCR/SNAP/NPC1-like_SSD"/>
</dbReference>
<evidence type="ECO:0000256" key="3">
    <source>
        <dbReference type="ARBA" id="ARBA00022989"/>
    </source>
</evidence>
<dbReference type="SUPFAM" id="SSF82866">
    <property type="entry name" value="Multidrug efflux transporter AcrB transmembrane domain"/>
    <property type="match status" value="1"/>
</dbReference>
<evidence type="ECO:0000256" key="2">
    <source>
        <dbReference type="ARBA" id="ARBA00022692"/>
    </source>
</evidence>
<accession>A0A9D4R5D1</accession>
<dbReference type="GO" id="GO:0016020">
    <property type="term" value="C:membrane"/>
    <property type="evidence" value="ECO:0007669"/>
    <property type="project" value="UniProtKB-SubCell"/>
</dbReference>
<dbReference type="Pfam" id="PF12349">
    <property type="entry name" value="Sterol-sensing"/>
    <property type="match status" value="1"/>
</dbReference>
<organism evidence="10 11">
    <name type="scientific">Dreissena polymorpha</name>
    <name type="common">Zebra mussel</name>
    <name type="synonym">Mytilus polymorpha</name>
    <dbReference type="NCBI Taxonomy" id="45954"/>
    <lineage>
        <taxon>Eukaryota</taxon>
        <taxon>Metazoa</taxon>
        <taxon>Spiralia</taxon>
        <taxon>Lophotrochozoa</taxon>
        <taxon>Mollusca</taxon>
        <taxon>Bivalvia</taxon>
        <taxon>Autobranchia</taxon>
        <taxon>Heteroconchia</taxon>
        <taxon>Euheterodonta</taxon>
        <taxon>Imparidentia</taxon>
        <taxon>Neoheterodontei</taxon>
        <taxon>Myida</taxon>
        <taxon>Dreissenoidea</taxon>
        <taxon>Dreissenidae</taxon>
        <taxon>Dreissena</taxon>
    </lineage>
</organism>
<evidence type="ECO:0000256" key="4">
    <source>
        <dbReference type="ARBA" id="ARBA00023136"/>
    </source>
</evidence>
<feature type="compositionally biased region" description="Polar residues" evidence="7">
    <location>
        <begin position="560"/>
        <end position="597"/>
    </location>
</feature>
<evidence type="ECO:0000313" key="10">
    <source>
        <dbReference type="EMBL" id="KAH3854522.1"/>
    </source>
</evidence>
<keyword evidence="5" id="KW-0325">Glycoprotein</keyword>
<evidence type="ECO:0000256" key="5">
    <source>
        <dbReference type="ARBA" id="ARBA00023180"/>
    </source>
</evidence>
<dbReference type="Gene3D" id="1.20.1640.10">
    <property type="entry name" value="Multidrug efflux transporter AcrB transmembrane domain"/>
    <property type="match status" value="1"/>
</dbReference>
<evidence type="ECO:0000259" key="9">
    <source>
        <dbReference type="PROSITE" id="PS50156"/>
    </source>
</evidence>
<feature type="transmembrane region" description="Helical" evidence="8">
    <location>
        <begin position="67"/>
        <end position="89"/>
    </location>
</feature>
<comment type="similarity">
    <text evidence="6">Belongs to the dispatched family.</text>
</comment>
<keyword evidence="2 8" id="KW-0812">Transmembrane</keyword>
<feature type="transmembrane region" description="Helical" evidence="8">
    <location>
        <begin position="657"/>
        <end position="675"/>
    </location>
</feature>
<gene>
    <name evidence="10" type="ORF">DPMN_097065</name>
</gene>
<feature type="region of interest" description="Disordered" evidence="7">
    <location>
        <begin position="1"/>
        <end position="24"/>
    </location>
</feature>
<dbReference type="PANTHER" id="PTHR45951">
    <property type="entry name" value="PROTEIN DISPATCHED-RELATED"/>
    <property type="match status" value="1"/>
</dbReference>
<feature type="transmembrane region" description="Helical" evidence="8">
    <location>
        <begin position="318"/>
        <end position="339"/>
    </location>
</feature>
<evidence type="ECO:0000313" key="11">
    <source>
        <dbReference type="Proteomes" id="UP000828390"/>
    </source>
</evidence>
<sequence length="1014" mass="115385">MSDPVGKVSPVRVRPESDGHQTVFDVASPTTSEDLDHLKALDEQKKRREQEPLRFCRLVAEYPVRAFLLALSVHMLMVVISVILLVSGYDLLPVDFENLPLEVNDQPWRPRDLAWTHKNEIEGYYSRTPTASYRQNTYTRADIFLIYDGEGSNIFTKAKLQKIQSIENAITSVPKYKNSYCQLNVFKTACEKPLSIIRFFDGSFSMLSPVFNDPNFDNINAVTYEGTTNNFTAGFFRFFLGKSAEVKAGSAFSTVTRSRIPLGYPLEGYKSDKDYEQHIRDWTAADVKPILVDARDSTQEFDFSYMSQLLWIEDVLKMALQDVIFVVGSIFFIFALILFHTRSLWISGFAILSIVTSFIGTNLIYTVVIGFKYIGFFHVLTLFIVLGIGADDIFVFYDVWRNTAYDQYPSLAHRLSDAFRKSVFSMLFTSLTTAVAFFATAISPLLATRSFGVFSGLVVTLNYISVILYFPTVVVLYHVKFEHFQWPCIKFCKKHCKCFRCCESKNISEVESISTEPERKSSKFFKSNMIGSLQDNTASIGVVENGRGYMTEISINNPNLNKLDSEKTMSNGFDNETTNEQLGNSKNENGNVSNGHTNKAFENDINDKHEKPKSDKTLPDNAAKDEQVKRYNKKMKQKSSLVLFFRNKYSWFVTHKIFRWVILAVLLGVLVFFIVQASKLEPDNEGFKVLKDSHVYSIAAKHLQESFTISDEDSTITIYIVWGLLQNDMSGCHFSTPECKGEHRWDANFNPSTHAAQTAMNALCDRMLSFTKKEAEDFHIKSDYTTGKLQINCYMRNLDTFLQAESANTSVDWNINYDYNKALSFMTSRNTFYNTTGFDNNYKHFLEVPISYWLTNKYTFDYQSDFYLFNHLIGEQTGDYTQTLLTDNKTKYGNNIRYVAIQVNTTLKGQTLGYAKGIPIKDKWEEFVNAEMAKMPAEMANGFQVVEQMWHWLIISKMLADNAVWGIVIGVCLAFPILVLATGNLITGSLATFSMCCSTICVVGVVPLGGWKLG</sequence>
<feature type="transmembrane region" description="Helical" evidence="8">
    <location>
        <begin position="990"/>
        <end position="1011"/>
    </location>
</feature>
<feature type="transmembrane region" description="Helical" evidence="8">
    <location>
        <begin position="423"/>
        <end position="447"/>
    </location>
</feature>
<feature type="compositionally biased region" description="Basic and acidic residues" evidence="7">
    <location>
        <begin position="599"/>
        <end position="629"/>
    </location>
</feature>
<dbReference type="Proteomes" id="UP000828390">
    <property type="component" value="Unassembled WGS sequence"/>
</dbReference>
<evidence type="ECO:0000256" key="6">
    <source>
        <dbReference type="ARBA" id="ARBA00038046"/>
    </source>
</evidence>
<dbReference type="InterPro" id="IPR000731">
    <property type="entry name" value="SSD"/>
</dbReference>
<evidence type="ECO:0000256" key="7">
    <source>
        <dbReference type="SAM" id="MobiDB-lite"/>
    </source>
</evidence>
<protein>
    <recommendedName>
        <fullName evidence="9">SSD domain-containing protein</fullName>
    </recommendedName>
</protein>
<feature type="transmembrane region" description="Helical" evidence="8">
    <location>
        <begin position="453"/>
        <end position="477"/>
    </location>
</feature>
<reference evidence="10" key="1">
    <citation type="journal article" date="2019" name="bioRxiv">
        <title>The Genome of the Zebra Mussel, Dreissena polymorpha: A Resource for Invasive Species Research.</title>
        <authorList>
            <person name="McCartney M.A."/>
            <person name="Auch B."/>
            <person name="Kono T."/>
            <person name="Mallez S."/>
            <person name="Zhang Y."/>
            <person name="Obille A."/>
            <person name="Becker A."/>
            <person name="Abrahante J.E."/>
            <person name="Garbe J."/>
            <person name="Badalamenti J.P."/>
            <person name="Herman A."/>
            <person name="Mangelson H."/>
            <person name="Liachko I."/>
            <person name="Sullivan S."/>
            <person name="Sone E.D."/>
            <person name="Koren S."/>
            <person name="Silverstein K.A.T."/>
            <person name="Beckman K.B."/>
            <person name="Gohl D.M."/>
        </authorList>
    </citation>
    <scope>NUCLEOTIDE SEQUENCE</scope>
    <source>
        <strain evidence="10">Duluth1</strain>
        <tissue evidence="10">Whole animal</tissue>
    </source>
</reference>
<feature type="domain" description="SSD" evidence="9">
    <location>
        <begin position="314"/>
        <end position="476"/>
    </location>
</feature>
<keyword evidence="11" id="KW-1185">Reference proteome</keyword>
<comment type="caution">
    <text evidence="10">The sequence shown here is derived from an EMBL/GenBank/DDBJ whole genome shotgun (WGS) entry which is preliminary data.</text>
</comment>
<dbReference type="AlphaFoldDB" id="A0A9D4R5D1"/>
<feature type="transmembrane region" description="Helical" evidence="8">
    <location>
        <begin position="346"/>
        <end position="368"/>
    </location>
</feature>
<dbReference type="PROSITE" id="PS50156">
    <property type="entry name" value="SSD"/>
    <property type="match status" value="1"/>
</dbReference>
<evidence type="ECO:0000256" key="1">
    <source>
        <dbReference type="ARBA" id="ARBA00004141"/>
    </source>
</evidence>
<feature type="transmembrane region" description="Helical" evidence="8">
    <location>
        <begin position="963"/>
        <end position="983"/>
    </location>
</feature>
<dbReference type="InterPro" id="IPR052081">
    <property type="entry name" value="Dispatched_Hh_regulator"/>
</dbReference>
<comment type="subcellular location">
    <subcellularLocation>
        <location evidence="1">Membrane</location>
        <topology evidence="1">Multi-pass membrane protein</topology>
    </subcellularLocation>
</comment>